<protein>
    <recommendedName>
        <fullName evidence="4">SUEL-type lectin domain-containing protein</fullName>
    </recommendedName>
</protein>
<reference evidence="3" key="1">
    <citation type="submission" date="2017-01" db="EMBL/GenBank/DDBJ databases">
        <title>Comparative genomics of anhydrobiosis in the tardigrade Hypsibius dujardini.</title>
        <authorList>
            <person name="Yoshida Y."/>
            <person name="Koutsovoulos G."/>
            <person name="Laetsch D."/>
            <person name="Stevens L."/>
            <person name="Kumar S."/>
            <person name="Horikawa D."/>
            <person name="Ishino K."/>
            <person name="Komine S."/>
            <person name="Tomita M."/>
            <person name="Blaxter M."/>
            <person name="Arakawa K."/>
        </authorList>
    </citation>
    <scope>NUCLEOTIDE SEQUENCE [LARGE SCALE GENOMIC DNA]</scope>
    <source>
        <strain evidence="3">Z151</strain>
    </source>
</reference>
<evidence type="ECO:0000313" key="3">
    <source>
        <dbReference type="Proteomes" id="UP000192578"/>
    </source>
</evidence>
<dbReference type="CDD" id="cd22823">
    <property type="entry name" value="Gal_Rha_Lectin"/>
    <property type="match status" value="1"/>
</dbReference>
<organism evidence="2 3">
    <name type="scientific">Hypsibius exemplaris</name>
    <name type="common">Freshwater tardigrade</name>
    <dbReference type="NCBI Taxonomy" id="2072580"/>
    <lineage>
        <taxon>Eukaryota</taxon>
        <taxon>Metazoa</taxon>
        <taxon>Ecdysozoa</taxon>
        <taxon>Tardigrada</taxon>
        <taxon>Eutardigrada</taxon>
        <taxon>Parachela</taxon>
        <taxon>Hypsibioidea</taxon>
        <taxon>Hypsibiidae</taxon>
        <taxon>Hypsibius</taxon>
    </lineage>
</organism>
<gene>
    <name evidence="2" type="ORF">BV898_10106</name>
</gene>
<keyword evidence="3" id="KW-1185">Reference proteome</keyword>
<comment type="caution">
    <text evidence="2">The sequence shown here is derived from an EMBL/GenBank/DDBJ whole genome shotgun (WGS) entry which is preliminary data.</text>
</comment>
<dbReference type="EMBL" id="MTYJ01000084">
    <property type="protein sequence ID" value="OQV15715.1"/>
    <property type="molecule type" value="Genomic_DNA"/>
</dbReference>
<evidence type="ECO:0000313" key="2">
    <source>
        <dbReference type="EMBL" id="OQV15715.1"/>
    </source>
</evidence>
<feature type="signal peptide" evidence="1">
    <location>
        <begin position="1"/>
        <end position="21"/>
    </location>
</feature>
<accession>A0A1W0WKI0</accession>
<sequence length="161" mass="18495">MKKVILILMLANLSFKCLVDSIEPESDASNHGRGERKTLRIAENQTKVITCPEKHYVQIESSYYRSAAWLQEKGTNTTCQPLDFIIMISNFCAHARRAAREQKLPENQCPNLANKVDDLGQPCGDQKMELVIRYSCLSRRPLWPIITDPFCSFRRTARFCL</sequence>
<name>A0A1W0WKI0_HYPEX</name>
<evidence type="ECO:0008006" key="4">
    <source>
        <dbReference type="Google" id="ProtNLM"/>
    </source>
</evidence>
<proteinExistence type="predicted"/>
<evidence type="ECO:0000256" key="1">
    <source>
        <dbReference type="SAM" id="SignalP"/>
    </source>
</evidence>
<feature type="chain" id="PRO_5012506495" description="SUEL-type lectin domain-containing protein" evidence="1">
    <location>
        <begin position="22"/>
        <end position="161"/>
    </location>
</feature>
<dbReference type="AlphaFoldDB" id="A0A1W0WKI0"/>
<dbReference type="Proteomes" id="UP000192578">
    <property type="component" value="Unassembled WGS sequence"/>
</dbReference>
<keyword evidence="1" id="KW-0732">Signal</keyword>